<organism evidence="2 3">
    <name type="scientific">Pseudoalteromonas rubra</name>
    <dbReference type="NCBI Taxonomy" id="43658"/>
    <lineage>
        <taxon>Bacteria</taxon>
        <taxon>Pseudomonadati</taxon>
        <taxon>Pseudomonadota</taxon>
        <taxon>Gammaproteobacteria</taxon>
        <taxon>Alteromonadales</taxon>
        <taxon>Pseudoalteromonadaceae</taxon>
        <taxon>Pseudoalteromonas</taxon>
    </lineage>
</organism>
<feature type="transmembrane region" description="Helical" evidence="1">
    <location>
        <begin position="907"/>
        <end position="931"/>
    </location>
</feature>
<feature type="transmembrane region" description="Helical" evidence="1">
    <location>
        <begin position="952"/>
        <end position="972"/>
    </location>
</feature>
<dbReference type="Proteomes" id="UP000292345">
    <property type="component" value="Unassembled WGS sequence"/>
</dbReference>
<feature type="transmembrane region" description="Helical" evidence="1">
    <location>
        <begin position="467"/>
        <end position="489"/>
    </location>
</feature>
<dbReference type="SUPFAM" id="SSF82866">
    <property type="entry name" value="Multidrug efflux transporter AcrB transmembrane domain"/>
    <property type="match status" value="2"/>
</dbReference>
<accession>A0A4Q7EQN0</accession>
<keyword evidence="1" id="KW-0472">Membrane</keyword>
<dbReference type="EMBL" id="PPUZ01000010">
    <property type="protein sequence ID" value="RZM84295.1"/>
    <property type="molecule type" value="Genomic_DNA"/>
</dbReference>
<dbReference type="Pfam" id="PF00873">
    <property type="entry name" value="ACR_tran"/>
    <property type="match status" value="1"/>
</dbReference>
<gene>
    <name evidence="2" type="ORF">C3B51_04075</name>
</gene>
<dbReference type="Gene3D" id="1.20.1640.10">
    <property type="entry name" value="Multidrug efflux transporter AcrB transmembrane domain"/>
    <property type="match status" value="2"/>
</dbReference>
<feature type="transmembrane region" description="Helical" evidence="1">
    <location>
        <begin position="984"/>
        <end position="1007"/>
    </location>
</feature>
<dbReference type="Gene3D" id="3.30.70.1440">
    <property type="entry name" value="Multidrug efflux transporter AcrB pore domain"/>
    <property type="match status" value="1"/>
</dbReference>
<name>A0A4Q7EQN0_9GAMM</name>
<dbReference type="GO" id="GO:0042910">
    <property type="term" value="F:xenobiotic transmembrane transporter activity"/>
    <property type="evidence" value="ECO:0007669"/>
    <property type="project" value="TreeGrafter"/>
</dbReference>
<feature type="transmembrane region" description="Helical" evidence="1">
    <location>
        <begin position="390"/>
        <end position="415"/>
    </location>
</feature>
<dbReference type="InterPro" id="IPR001036">
    <property type="entry name" value="Acrflvin-R"/>
</dbReference>
<keyword evidence="1" id="KW-1133">Transmembrane helix</keyword>
<feature type="transmembrane region" description="Helical" evidence="1">
    <location>
        <begin position="877"/>
        <end position="901"/>
    </location>
</feature>
<protein>
    <submittedName>
        <fullName evidence="2">AcrB/AcrD/AcrF family protein</fullName>
    </submittedName>
</protein>
<dbReference type="GO" id="GO:0005886">
    <property type="term" value="C:plasma membrane"/>
    <property type="evidence" value="ECO:0007669"/>
    <property type="project" value="TreeGrafter"/>
</dbReference>
<dbReference type="InterPro" id="IPR027463">
    <property type="entry name" value="AcrB_DN_DC_subdom"/>
</dbReference>
<evidence type="ECO:0000313" key="2">
    <source>
        <dbReference type="EMBL" id="RZM84295.1"/>
    </source>
</evidence>
<dbReference type="PANTHER" id="PTHR32063">
    <property type="match status" value="1"/>
</dbReference>
<dbReference type="Gene3D" id="3.30.70.1320">
    <property type="entry name" value="Multidrug efflux transporter AcrB pore domain like"/>
    <property type="match status" value="1"/>
</dbReference>
<comment type="caution">
    <text evidence="2">The sequence shown here is derived from an EMBL/GenBank/DDBJ whole genome shotgun (WGS) entry which is preliminary data.</text>
</comment>
<reference evidence="2 3" key="1">
    <citation type="submission" date="2018-01" db="EMBL/GenBank/DDBJ databases">
        <title>Co-occurrence of chitin degradation, pigmentation and bioactivity in marine Pseudoalteromonas.</title>
        <authorList>
            <person name="Paulsen S."/>
            <person name="Gram L."/>
            <person name="Machado H."/>
        </authorList>
    </citation>
    <scope>NUCLEOTIDE SEQUENCE [LARGE SCALE GENOMIC DNA]</scope>
    <source>
        <strain evidence="2 3">S1946</strain>
    </source>
</reference>
<dbReference type="PANTHER" id="PTHR32063:SF0">
    <property type="entry name" value="SWARMING MOTILITY PROTEIN SWRC"/>
    <property type="match status" value="1"/>
</dbReference>
<dbReference type="RefSeq" id="WP_125720603.1">
    <property type="nucleotide sequence ID" value="NZ_PPUZ01000010.1"/>
</dbReference>
<dbReference type="Gene3D" id="3.30.2090.10">
    <property type="entry name" value="Multidrug efflux transporter AcrB TolC docking domain, DN and DC subdomains"/>
    <property type="match status" value="2"/>
</dbReference>
<dbReference type="SUPFAM" id="SSF82714">
    <property type="entry name" value="Multidrug efflux transporter AcrB TolC docking domain, DN and DC subdomains"/>
    <property type="match status" value="2"/>
</dbReference>
<feature type="transmembrane region" description="Helical" evidence="1">
    <location>
        <begin position="851"/>
        <end position="870"/>
    </location>
</feature>
<evidence type="ECO:0000313" key="3">
    <source>
        <dbReference type="Proteomes" id="UP000292345"/>
    </source>
</evidence>
<evidence type="ECO:0000256" key="1">
    <source>
        <dbReference type="SAM" id="Phobius"/>
    </source>
</evidence>
<feature type="transmembrane region" description="Helical" evidence="1">
    <location>
        <begin position="435"/>
        <end position="455"/>
    </location>
</feature>
<feature type="transmembrane region" description="Helical" evidence="1">
    <location>
        <begin position="337"/>
        <end position="357"/>
    </location>
</feature>
<dbReference type="Gene3D" id="3.30.70.1430">
    <property type="entry name" value="Multidrug efflux transporter AcrB pore domain"/>
    <property type="match status" value="2"/>
</dbReference>
<feature type="transmembrane region" description="Helical" evidence="1">
    <location>
        <begin position="521"/>
        <end position="542"/>
    </location>
</feature>
<sequence length="1028" mass="112772">MNMLGILIQNSKLYFLWLLFFLLLGAVAAFRLPVQFMPDVNNRSIDVLTVWQSATPQEVESQILEPQEEVLDGIAGLKRSNAYAARGTSWLSLEFDSSVNMEETLIDVVGRIGRVANMPRTALPPQILIGGEYGGMPTLTTFYLQTSERSDPNLDIQSVVEKVVQPKLESLDGVARVYAARGLGAEEEIYVTFDPFALARFELQLRDLTDALDNSFDISGGFIDLSRRRYNMRYVGKVSVDEMSELIVGWRRDTPILLRDVAQISIDRPNAADITYVDGKRAVALNVQRERGASSLDTIAALKAAANELNDTTLSGMGLELRHTYDTSQMIGSAIQFVIQNIGFGLLLSILPVWLFFRNGRTTLVIAVAIPASIIITFIILAVGGRTLNVISLAGLAFATGMVLDASIVVLESIIARRNAGDNADKAAKVGTNKVVWALIASTITTVSVFSPVLLINESEVQIFVDLAFTIAASVVISLLVAITLIPILSTKLVHELKVDAWQALWQRWAAMLSRLTNTQLKCWTIVTVLVGGSVALVPVLMPSSDYLPALKQNQVNVSFYLPSGTNPKYVNDTIIPLIDKRVSHLLKADSTVPIKNYTVSMQSSFSMSFTAQPLNPEDAVRLEQLLRDEIFTDMPDLWTYVNRPSAFQNLRAMDTLELYFQGSDMALLSKSAAEAMEAIQAQMPTAAVYPGASFSPTEIELSVIPNTARMSQLGFTRAEVIEATQAFGNGLYLQEYFDGNRRRNIVLRGEPWENFEQLKAYPVMNSQDLVVPLGELVEITQTFGPAVIQHVNLDRTFILTVEPPAGMSLEDLQAKLQSDVVANLQRALPEGYAINYGGSADSIRKVKSQMLDYFVFSVCLLFLIMAGLFRSIKASLIVLLTVPLATVGGAGLLKLLNVFVYQPLDIITMIGFIILLGLVVNNAILLVYGVRAHENEGKSRAQAVELSIESRLRPILLSTITSVFGMLPLLLLPGTGSEIYRGLAAAIVGGMLFSGAFTLLLLPAVLRLQLFGQIKSRTIKILNKQES</sequence>
<feature type="transmembrane region" description="Helical" evidence="1">
    <location>
        <begin position="364"/>
        <end position="384"/>
    </location>
</feature>
<proteinExistence type="predicted"/>
<dbReference type="SUPFAM" id="SSF82693">
    <property type="entry name" value="Multidrug efflux transporter AcrB pore domain, PN1, PN2, PC1 and PC2 subdomains"/>
    <property type="match status" value="2"/>
</dbReference>
<dbReference type="PRINTS" id="PR00702">
    <property type="entry name" value="ACRIFLAVINRP"/>
</dbReference>
<keyword evidence="1" id="KW-0812">Transmembrane</keyword>
<dbReference type="AlphaFoldDB" id="A0A4Q7EQN0"/>